<protein>
    <submittedName>
        <fullName evidence="1">Uncharacterized protein</fullName>
    </submittedName>
</protein>
<name>A0A388M681_CHABU</name>
<proteinExistence type="predicted"/>
<dbReference type="EMBL" id="BFEA01000777">
    <property type="protein sequence ID" value="GBG89989.1"/>
    <property type="molecule type" value="Genomic_DNA"/>
</dbReference>
<dbReference type="Gramene" id="GBG89989">
    <property type="protein sequence ID" value="GBG89989"/>
    <property type="gene ID" value="CBR_g50080"/>
</dbReference>
<dbReference type="Proteomes" id="UP000265515">
    <property type="component" value="Unassembled WGS sequence"/>
</dbReference>
<evidence type="ECO:0000313" key="1">
    <source>
        <dbReference type="EMBL" id="GBG89989.1"/>
    </source>
</evidence>
<sequence length="66" mass="7420">MTHQNTCGSEGGKAICRQYHVRFGESDLPPVSRAVRGKRFAARSGRCKFVFKYIDAKDWENGEGRG</sequence>
<reference evidence="1 2" key="1">
    <citation type="journal article" date="2018" name="Cell">
        <title>The Chara Genome: Secondary Complexity and Implications for Plant Terrestrialization.</title>
        <authorList>
            <person name="Nishiyama T."/>
            <person name="Sakayama H."/>
            <person name="Vries J.D."/>
            <person name="Buschmann H."/>
            <person name="Saint-Marcoux D."/>
            <person name="Ullrich K.K."/>
            <person name="Haas F.B."/>
            <person name="Vanderstraeten L."/>
            <person name="Becker D."/>
            <person name="Lang D."/>
            <person name="Vosolsobe S."/>
            <person name="Rombauts S."/>
            <person name="Wilhelmsson P.K.I."/>
            <person name="Janitza P."/>
            <person name="Kern R."/>
            <person name="Heyl A."/>
            <person name="Rumpler F."/>
            <person name="Villalobos L.I.A.C."/>
            <person name="Clay J.M."/>
            <person name="Skokan R."/>
            <person name="Toyoda A."/>
            <person name="Suzuki Y."/>
            <person name="Kagoshima H."/>
            <person name="Schijlen E."/>
            <person name="Tajeshwar N."/>
            <person name="Catarino B."/>
            <person name="Hetherington A.J."/>
            <person name="Saltykova A."/>
            <person name="Bonnot C."/>
            <person name="Breuninger H."/>
            <person name="Symeonidi A."/>
            <person name="Radhakrishnan G.V."/>
            <person name="Van Nieuwerburgh F."/>
            <person name="Deforce D."/>
            <person name="Chang C."/>
            <person name="Karol K.G."/>
            <person name="Hedrich R."/>
            <person name="Ulvskov P."/>
            <person name="Glockner G."/>
            <person name="Delwiche C.F."/>
            <person name="Petrasek J."/>
            <person name="Van de Peer Y."/>
            <person name="Friml J."/>
            <person name="Beilby M."/>
            <person name="Dolan L."/>
            <person name="Kohara Y."/>
            <person name="Sugano S."/>
            <person name="Fujiyama A."/>
            <person name="Delaux P.-M."/>
            <person name="Quint M."/>
            <person name="TheiBen G."/>
            <person name="Hagemann M."/>
            <person name="Harholt J."/>
            <person name="Dunand C."/>
            <person name="Zachgo S."/>
            <person name="Langdale J."/>
            <person name="Maumus F."/>
            <person name="Straeten D.V.D."/>
            <person name="Gould S.B."/>
            <person name="Rensing S.A."/>
        </authorList>
    </citation>
    <scope>NUCLEOTIDE SEQUENCE [LARGE SCALE GENOMIC DNA]</scope>
    <source>
        <strain evidence="1 2">S276</strain>
    </source>
</reference>
<evidence type="ECO:0000313" key="2">
    <source>
        <dbReference type="Proteomes" id="UP000265515"/>
    </source>
</evidence>
<dbReference type="AlphaFoldDB" id="A0A388M681"/>
<organism evidence="1 2">
    <name type="scientific">Chara braunii</name>
    <name type="common">Braun's stonewort</name>
    <dbReference type="NCBI Taxonomy" id="69332"/>
    <lineage>
        <taxon>Eukaryota</taxon>
        <taxon>Viridiplantae</taxon>
        <taxon>Streptophyta</taxon>
        <taxon>Charophyceae</taxon>
        <taxon>Charales</taxon>
        <taxon>Characeae</taxon>
        <taxon>Chara</taxon>
    </lineage>
</organism>
<accession>A0A388M681</accession>
<comment type="caution">
    <text evidence="1">The sequence shown here is derived from an EMBL/GenBank/DDBJ whole genome shotgun (WGS) entry which is preliminary data.</text>
</comment>
<gene>
    <name evidence="1" type="ORF">CBR_g50080</name>
</gene>
<keyword evidence="2" id="KW-1185">Reference proteome</keyword>